<proteinExistence type="predicted"/>
<organism evidence="1 2">
    <name type="scientific">Hypoxylon rubiginosum</name>
    <dbReference type="NCBI Taxonomy" id="110542"/>
    <lineage>
        <taxon>Eukaryota</taxon>
        <taxon>Fungi</taxon>
        <taxon>Dikarya</taxon>
        <taxon>Ascomycota</taxon>
        <taxon>Pezizomycotina</taxon>
        <taxon>Sordariomycetes</taxon>
        <taxon>Xylariomycetidae</taxon>
        <taxon>Xylariales</taxon>
        <taxon>Hypoxylaceae</taxon>
        <taxon>Hypoxylon</taxon>
    </lineage>
</organism>
<keyword evidence="2" id="KW-1185">Reference proteome</keyword>
<dbReference type="EMBL" id="MU393643">
    <property type="protein sequence ID" value="KAI4859285.1"/>
    <property type="molecule type" value="Genomic_DNA"/>
</dbReference>
<comment type="caution">
    <text evidence="1">The sequence shown here is derived from an EMBL/GenBank/DDBJ whole genome shotgun (WGS) entry which is preliminary data.</text>
</comment>
<gene>
    <name evidence="1" type="ORF">F4820DRAFT_462605</name>
</gene>
<protein>
    <submittedName>
        <fullName evidence="1">Uncharacterized protein</fullName>
    </submittedName>
</protein>
<evidence type="ECO:0000313" key="1">
    <source>
        <dbReference type="EMBL" id="KAI4859285.1"/>
    </source>
</evidence>
<accession>A0ACB9YIP9</accession>
<dbReference type="Proteomes" id="UP001497700">
    <property type="component" value="Unassembled WGS sequence"/>
</dbReference>
<sequence length="676" mass="76449">MDQHANQPTQPRRPNGRLVACDPCRKRKLACDHTRPICSRCRKRRQDGGCVYPVARSKTSASRSPLPSPAPSMRVSSNQHMPPQSGEGSPALISDAQAPGAGPGYLGPTSYCSVIEDAENSLLLLQGLDNIPSQCESVVNHAPVEGVRDIMTARLREMCLTALHNVPDPSRGVFLRAKQGSSGWIRPIAARVARSLYETYGEYFVNRSDASFEELARRLCINTSRPFSDDEPDPERWIGQFLGENMRWELLGLLSIFWDFTPGKRTALWMGKRSAEFDQGFRTSRETLHLCCEICKEFSHGNSMMLYLTQRCTIMDSMTVGDANLIVWRSHAEAVSLTTFLGFHVVEDRDRNQTTLTTEIKKRMYHHVYTLSMIVTSFTGRPPLLSKRFGRTALPLDIQDDVLFSDTNSLRKAVERLDERGWNTDGVIYPSTRIRARAILASIREEILEIALSNNPVATIDTLLELRARELQATSEFPPWVRFDLHDLTDRTVPAEIFASRLLIRLEHLQNLFFIERLLLRYGHSDKGDLLEVSYELIWTDIDRLSECSNDCEWLVMAYAVPGGGILCLELLKPTLHIRPHRDPRITRSSIIQKLSLLVGYLNWVSPSGPNGDLCNDAKSVIQRVLDQTLNAAPSVHEPSAVFNWDFSTQVDFDFDLLDTFDWNRPDFPSGQQSNQ</sequence>
<name>A0ACB9YIP9_9PEZI</name>
<reference evidence="1 2" key="1">
    <citation type="journal article" date="2022" name="New Phytol.">
        <title>Ecological generalism drives hyperdiversity of secondary metabolite gene clusters in xylarialean endophytes.</title>
        <authorList>
            <person name="Franco M.E.E."/>
            <person name="Wisecaver J.H."/>
            <person name="Arnold A.E."/>
            <person name="Ju Y.M."/>
            <person name="Slot J.C."/>
            <person name="Ahrendt S."/>
            <person name="Moore L.P."/>
            <person name="Eastman K.E."/>
            <person name="Scott K."/>
            <person name="Konkel Z."/>
            <person name="Mondo S.J."/>
            <person name="Kuo A."/>
            <person name="Hayes R.D."/>
            <person name="Haridas S."/>
            <person name="Andreopoulos B."/>
            <person name="Riley R."/>
            <person name="LaButti K."/>
            <person name="Pangilinan J."/>
            <person name="Lipzen A."/>
            <person name="Amirebrahimi M."/>
            <person name="Yan J."/>
            <person name="Adam C."/>
            <person name="Keymanesh K."/>
            <person name="Ng V."/>
            <person name="Louie K."/>
            <person name="Northen T."/>
            <person name="Drula E."/>
            <person name="Henrissat B."/>
            <person name="Hsieh H.M."/>
            <person name="Youens-Clark K."/>
            <person name="Lutzoni F."/>
            <person name="Miadlikowska J."/>
            <person name="Eastwood D.C."/>
            <person name="Hamelin R.C."/>
            <person name="Grigoriev I.V."/>
            <person name="U'Ren J.M."/>
        </authorList>
    </citation>
    <scope>NUCLEOTIDE SEQUENCE [LARGE SCALE GENOMIC DNA]</scope>
    <source>
        <strain evidence="1 2">CBS 119005</strain>
    </source>
</reference>
<evidence type="ECO:0000313" key="2">
    <source>
        <dbReference type="Proteomes" id="UP001497700"/>
    </source>
</evidence>